<accession>A0A6H5ITM4</accession>
<dbReference type="AlphaFoldDB" id="A0A6H5ITM4"/>
<gene>
    <name evidence="1" type="ORF">TBRA_LOCUS9899</name>
</gene>
<name>A0A6H5ITM4_9HYME</name>
<dbReference type="Proteomes" id="UP000479190">
    <property type="component" value="Unassembled WGS sequence"/>
</dbReference>
<evidence type="ECO:0000313" key="2">
    <source>
        <dbReference type="Proteomes" id="UP000479190"/>
    </source>
</evidence>
<keyword evidence="2" id="KW-1185">Reference proteome</keyword>
<proteinExistence type="predicted"/>
<reference evidence="1 2" key="1">
    <citation type="submission" date="2020-02" db="EMBL/GenBank/DDBJ databases">
        <authorList>
            <person name="Ferguson B K."/>
        </authorList>
    </citation>
    <scope>NUCLEOTIDE SEQUENCE [LARGE SCALE GENOMIC DNA]</scope>
</reference>
<dbReference type="EMBL" id="CADCXV010000892">
    <property type="protein sequence ID" value="CAB0038107.1"/>
    <property type="molecule type" value="Genomic_DNA"/>
</dbReference>
<evidence type="ECO:0000313" key="1">
    <source>
        <dbReference type="EMBL" id="CAB0038107.1"/>
    </source>
</evidence>
<sequence>MSHTYTTPHRSSSSNSSTAAHAAAAAAAAAHRSLTPMLRPLSFCVPVFFLRLFLVFSSRSCSVTKTRAKVPARVREPAATTMRKPPFISTAAAAAAAAYRIHKQQQRHRTPSMCTCVEHNFPIITSKVTFLQLLRSDPVRRAKL</sequence>
<protein>
    <submittedName>
        <fullName evidence="1">Uncharacterized protein</fullName>
    </submittedName>
</protein>
<organism evidence="1 2">
    <name type="scientific">Trichogramma brassicae</name>
    <dbReference type="NCBI Taxonomy" id="86971"/>
    <lineage>
        <taxon>Eukaryota</taxon>
        <taxon>Metazoa</taxon>
        <taxon>Ecdysozoa</taxon>
        <taxon>Arthropoda</taxon>
        <taxon>Hexapoda</taxon>
        <taxon>Insecta</taxon>
        <taxon>Pterygota</taxon>
        <taxon>Neoptera</taxon>
        <taxon>Endopterygota</taxon>
        <taxon>Hymenoptera</taxon>
        <taxon>Apocrita</taxon>
        <taxon>Proctotrupomorpha</taxon>
        <taxon>Chalcidoidea</taxon>
        <taxon>Trichogrammatidae</taxon>
        <taxon>Trichogramma</taxon>
    </lineage>
</organism>